<evidence type="ECO:0000256" key="1">
    <source>
        <dbReference type="SAM" id="MobiDB-lite"/>
    </source>
</evidence>
<organism evidence="2 3">
    <name type="scientific">Glossina pallidipes</name>
    <name type="common">Tsetse fly</name>
    <dbReference type="NCBI Taxonomy" id="7398"/>
    <lineage>
        <taxon>Eukaryota</taxon>
        <taxon>Metazoa</taxon>
        <taxon>Ecdysozoa</taxon>
        <taxon>Arthropoda</taxon>
        <taxon>Hexapoda</taxon>
        <taxon>Insecta</taxon>
        <taxon>Pterygota</taxon>
        <taxon>Neoptera</taxon>
        <taxon>Endopterygota</taxon>
        <taxon>Diptera</taxon>
        <taxon>Brachycera</taxon>
        <taxon>Muscomorpha</taxon>
        <taxon>Hippoboscoidea</taxon>
        <taxon>Glossinidae</taxon>
        <taxon>Glossina</taxon>
    </lineage>
</organism>
<dbReference type="VEuPathDB" id="VectorBase:GPAI045183"/>
<feature type="compositionally biased region" description="Polar residues" evidence="1">
    <location>
        <begin position="275"/>
        <end position="291"/>
    </location>
</feature>
<dbReference type="AlphaFoldDB" id="A0A1B0AGS0"/>
<feature type="region of interest" description="Disordered" evidence="1">
    <location>
        <begin position="232"/>
        <end position="317"/>
    </location>
</feature>
<evidence type="ECO:0000313" key="2">
    <source>
        <dbReference type="EnsemblMetazoa" id="GPAI045183-PA"/>
    </source>
</evidence>
<evidence type="ECO:0000313" key="3">
    <source>
        <dbReference type="Proteomes" id="UP000092445"/>
    </source>
</evidence>
<dbReference type="STRING" id="7398.A0A1B0AGS0"/>
<feature type="compositionally biased region" description="Polar residues" evidence="1">
    <location>
        <begin position="259"/>
        <end position="268"/>
    </location>
</feature>
<proteinExistence type="predicted"/>
<sequence length="783" mass="87454">MQENFESIEGSSAHGRTPSTQLPSSGYPLHNSPRLQHSVAVDAPQRTIYNRPDVKLGENIYNTTRASSHGRTLTTAEYTLPSSPRIQQNVGVDTEQNVLYTHSDRMAEETLNNTASSSSRGHSLVFLPHRSPSPSPGHALCSSPRFSEMHQRTDTDLLQMPENYPFDTPTMSSFAYGRTLGPSSTQVSLLCSENNLHKCPPLFMVRQRAGTDSPEQTGYSESNLMTEQNFNTIPSSSHAVPPPQQPLPPASAQNLLPNQMDSKTSGNSEWRDLSETTQNENSRYYNPQLNKPENKNKGQANKIDQHQQSGGRGFENFQSRRIRMSSVSQRFNAENGGVRSICKNNSVAPLLSGLGETLTSFASQGICSLQARQVPCDKQTTENYCEHPSHNAKIVEEIPTEHYEKRLQRLCNCRSLDDGLAQIARLLNGIYLTRLQDIDNNGQCDKDLITFQEWLDILLKINHSVLTNMEELESEMAKCLECARCKVKPGYRLNQSGELLKCRQDIKSLIKIVQNAYHHNNWNFDGISLATVSLSQILGASVPNDENLRADGGAAQMQKKKLSIPGKEINFKLQTSEEGEAQGTLSKFLNQKCLDNYFQVGHLAANVFQGFYFLQTISTNIVIPTGRFIFITQSGSNCVDRYRHGSQPWQHKPVLNLHLGLSNEEDSGVIVIRKCRIIFLAPLCMLSCGYLAETVFQGHVRCPLFFGYHHSNESSVRANNKSPVKAITSGKNISDALRFTTEQFAQHRAPLSKLSKNVCLICDIGLRYERRMLHTLAANFACL</sequence>
<name>A0A1B0AGS0_GLOPL</name>
<reference evidence="3" key="1">
    <citation type="submission" date="2014-03" db="EMBL/GenBank/DDBJ databases">
        <authorList>
            <person name="Aksoy S."/>
            <person name="Warren W."/>
            <person name="Wilson R.K."/>
        </authorList>
    </citation>
    <scope>NUCLEOTIDE SEQUENCE [LARGE SCALE GENOMIC DNA]</scope>
    <source>
        <strain evidence="3">IAEA</strain>
    </source>
</reference>
<protein>
    <submittedName>
        <fullName evidence="2">Uncharacterized protein</fullName>
    </submittedName>
</protein>
<accession>A0A1B0AGS0</accession>
<feature type="compositionally biased region" description="Pro residues" evidence="1">
    <location>
        <begin position="240"/>
        <end position="249"/>
    </location>
</feature>
<reference evidence="2" key="2">
    <citation type="submission" date="2020-05" db="UniProtKB">
        <authorList>
            <consortium name="EnsemblMetazoa"/>
        </authorList>
    </citation>
    <scope>IDENTIFICATION</scope>
    <source>
        <strain evidence="2">IAEA</strain>
    </source>
</reference>
<keyword evidence="3" id="KW-1185">Reference proteome</keyword>
<dbReference type="EnsemblMetazoa" id="GPAI045183-RA">
    <property type="protein sequence ID" value="GPAI045183-PA"/>
    <property type="gene ID" value="GPAI045183"/>
</dbReference>
<feature type="region of interest" description="Disordered" evidence="1">
    <location>
        <begin position="1"/>
        <end position="40"/>
    </location>
</feature>
<dbReference type="Proteomes" id="UP000092445">
    <property type="component" value="Unassembled WGS sequence"/>
</dbReference>